<dbReference type="AlphaFoldDB" id="A0A1D3D584"/>
<feature type="chain" id="PRO_5008914161" evidence="2">
    <location>
        <begin position="24"/>
        <end position="612"/>
    </location>
</feature>
<evidence type="ECO:0000256" key="1">
    <source>
        <dbReference type="SAM" id="MobiDB-lite"/>
    </source>
</evidence>
<feature type="signal peptide" evidence="2">
    <location>
        <begin position="1"/>
        <end position="23"/>
    </location>
</feature>
<keyword evidence="2" id="KW-0732">Signal</keyword>
<organism evidence="3 4">
    <name type="scientific">Cyclospora cayetanensis</name>
    <dbReference type="NCBI Taxonomy" id="88456"/>
    <lineage>
        <taxon>Eukaryota</taxon>
        <taxon>Sar</taxon>
        <taxon>Alveolata</taxon>
        <taxon>Apicomplexa</taxon>
        <taxon>Conoidasida</taxon>
        <taxon>Coccidia</taxon>
        <taxon>Eucoccidiorida</taxon>
        <taxon>Eimeriorina</taxon>
        <taxon>Eimeriidae</taxon>
        <taxon>Cyclospora</taxon>
    </lineage>
</organism>
<feature type="region of interest" description="Disordered" evidence="1">
    <location>
        <begin position="215"/>
        <end position="265"/>
    </location>
</feature>
<accession>A0A1D3D584</accession>
<keyword evidence="4" id="KW-1185">Reference proteome</keyword>
<proteinExistence type="predicted"/>
<evidence type="ECO:0000256" key="2">
    <source>
        <dbReference type="SAM" id="SignalP"/>
    </source>
</evidence>
<dbReference type="VEuPathDB" id="ToxoDB:cyc_04070"/>
<dbReference type="InParanoid" id="A0A1D3D584"/>
<gene>
    <name evidence="3" type="ORF">cyc_04070</name>
</gene>
<name>A0A1D3D584_9EIME</name>
<reference evidence="3 4" key="1">
    <citation type="journal article" date="2016" name="BMC Genomics">
        <title>Comparative genomics reveals Cyclospora cayetanensis possesses coccidia-like metabolism and invasion components but unique surface antigens.</title>
        <authorList>
            <person name="Liu S."/>
            <person name="Wang L."/>
            <person name="Zheng H."/>
            <person name="Xu Z."/>
            <person name="Roellig D.M."/>
            <person name="Li N."/>
            <person name="Frace M.A."/>
            <person name="Tang K."/>
            <person name="Arrowood M.J."/>
            <person name="Moss D.M."/>
            <person name="Zhang L."/>
            <person name="Feng Y."/>
            <person name="Xiao L."/>
        </authorList>
    </citation>
    <scope>NUCLEOTIDE SEQUENCE [LARGE SCALE GENOMIC DNA]</scope>
    <source>
        <strain evidence="3 4">CHN_HEN01</strain>
    </source>
</reference>
<sequence>MCGPCLWISSAFLPPSLFVFVFASKNKQKLTHGFLALCLLHWLDASIPRACSFSLSHCSSRLSCPLLTATKTLSPVACASAHASSTNASEEADGGNAPLAANEDSFVALPSWQQNAGITAPMKHLPRGTRLVPGFPGPQFLSLEPSIRYRRRLRKHRRDEGWEFSNLPAKRKFFAWRRNHRDQLMHRWMYTRHKECRGRERKLLRELKEQRQQIFEQNKSEEKERISHAARNQEETKHEIGRSTEHNDLRNLPNAALEKKEPTTTSKDCISAVRAALEACPPPKVLQTMSAEALQRLHADLRELLVDAVIAVAPPQSVAAAASVGYTLPPATAAVAASPLPWWNSGGGLQPWRGLKMARAQQSRRVNWAAPRRPVEPMVAGVLLPQEASNVVAAERKAREKELLEGIRAYLACSCDSDASGTGGHAPAEASALAALPWFVRAEDERLQKVLRWTGPRGGGDEVPHNSAPPADRGEQENSPTQAEEGELGQQQNRNATQNFSAVRRALGAAIDVALLLSEAAVTKKSGAAAPYSWNSPFLKVGGRVPQCEEEQQPQHQQICILLSSCALHRAACLMEECWRCIDAEGLRADVDFIHRNSQSEGQQESAASESE</sequence>
<dbReference type="Proteomes" id="UP000095192">
    <property type="component" value="Unassembled WGS sequence"/>
</dbReference>
<dbReference type="VEuPathDB" id="ToxoDB:LOC34620656"/>
<dbReference type="EMBL" id="JROU02000667">
    <property type="protein sequence ID" value="OEH78609.1"/>
    <property type="molecule type" value="Genomic_DNA"/>
</dbReference>
<comment type="caution">
    <text evidence="3">The sequence shown here is derived from an EMBL/GenBank/DDBJ whole genome shotgun (WGS) entry which is preliminary data.</text>
</comment>
<protein>
    <submittedName>
        <fullName evidence="3">Uncharacterized protein</fullName>
    </submittedName>
</protein>
<evidence type="ECO:0000313" key="3">
    <source>
        <dbReference type="EMBL" id="OEH78609.1"/>
    </source>
</evidence>
<evidence type="ECO:0000313" key="4">
    <source>
        <dbReference type="Proteomes" id="UP000095192"/>
    </source>
</evidence>
<feature type="region of interest" description="Disordered" evidence="1">
    <location>
        <begin position="453"/>
        <end position="493"/>
    </location>
</feature>
<feature type="compositionally biased region" description="Basic and acidic residues" evidence="1">
    <location>
        <begin position="218"/>
        <end position="249"/>
    </location>
</feature>